<evidence type="ECO:0000256" key="1">
    <source>
        <dbReference type="ARBA" id="ARBA00007812"/>
    </source>
</evidence>
<dbReference type="Gene3D" id="3.40.50.970">
    <property type="match status" value="1"/>
</dbReference>
<accession>A0ABD5S1G8</accession>
<dbReference type="SUPFAM" id="SSF52518">
    <property type="entry name" value="Thiamin diphosphate-binding fold (THDP-binding)"/>
    <property type="match status" value="1"/>
</dbReference>
<dbReference type="EMBL" id="JBHSWU010000534">
    <property type="protein sequence ID" value="MFC6725451.1"/>
    <property type="molecule type" value="Genomic_DNA"/>
</dbReference>
<evidence type="ECO:0000313" key="5">
    <source>
        <dbReference type="Proteomes" id="UP001596328"/>
    </source>
</evidence>
<evidence type="ECO:0000256" key="2">
    <source>
        <dbReference type="SAM" id="MobiDB-lite"/>
    </source>
</evidence>
<dbReference type="Pfam" id="PF02775">
    <property type="entry name" value="TPP_enzyme_C"/>
    <property type="match status" value="1"/>
</dbReference>
<dbReference type="InterPro" id="IPR029061">
    <property type="entry name" value="THDP-binding"/>
</dbReference>
<proteinExistence type="inferred from homology"/>
<evidence type="ECO:0000313" key="4">
    <source>
        <dbReference type="EMBL" id="MFC6725451.1"/>
    </source>
</evidence>
<dbReference type="Proteomes" id="UP001596328">
    <property type="component" value="Unassembled WGS sequence"/>
</dbReference>
<feature type="domain" description="Thiamine pyrophosphate enzyme TPP-binding" evidence="3">
    <location>
        <begin position="50"/>
        <end position="197"/>
    </location>
</feature>
<gene>
    <name evidence="4" type="ORF">ACFQE1_13945</name>
</gene>
<dbReference type="GO" id="GO:0044272">
    <property type="term" value="P:sulfur compound biosynthetic process"/>
    <property type="evidence" value="ECO:0007669"/>
    <property type="project" value="UniProtKB-ARBA"/>
</dbReference>
<comment type="similarity">
    <text evidence="1">Belongs to the TPP enzyme family.</text>
</comment>
<reference evidence="4 5" key="1">
    <citation type="journal article" date="2019" name="Int. J. Syst. Evol. Microbiol.">
        <title>The Global Catalogue of Microorganisms (GCM) 10K type strain sequencing project: providing services to taxonomists for standard genome sequencing and annotation.</title>
        <authorList>
            <consortium name="The Broad Institute Genomics Platform"/>
            <consortium name="The Broad Institute Genome Sequencing Center for Infectious Disease"/>
            <person name="Wu L."/>
            <person name="Ma J."/>
        </authorList>
    </citation>
    <scope>NUCLEOTIDE SEQUENCE [LARGE SCALE GENOMIC DNA]</scope>
    <source>
        <strain evidence="4 5">NBRC 111368</strain>
    </source>
</reference>
<name>A0ABD5S1G8_9EURY</name>
<keyword evidence="5" id="KW-1185">Reference proteome</keyword>
<feature type="region of interest" description="Disordered" evidence="2">
    <location>
        <begin position="1"/>
        <end position="26"/>
    </location>
</feature>
<dbReference type="InterPro" id="IPR045229">
    <property type="entry name" value="TPP_enz"/>
</dbReference>
<evidence type="ECO:0000259" key="3">
    <source>
        <dbReference type="Pfam" id="PF02775"/>
    </source>
</evidence>
<dbReference type="CDD" id="cd00568">
    <property type="entry name" value="TPP_enzymes"/>
    <property type="match status" value="1"/>
</dbReference>
<dbReference type="AlphaFoldDB" id="A0ABD5S1G8"/>
<dbReference type="InterPro" id="IPR011766">
    <property type="entry name" value="TPP_enzyme_TPP-bd"/>
</dbReference>
<organism evidence="4 5">
    <name type="scientific">Halobium palmae</name>
    <dbReference type="NCBI Taxonomy" id="1776492"/>
    <lineage>
        <taxon>Archaea</taxon>
        <taxon>Methanobacteriati</taxon>
        <taxon>Methanobacteriota</taxon>
        <taxon>Stenosarchaea group</taxon>
        <taxon>Halobacteria</taxon>
        <taxon>Halobacteriales</taxon>
        <taxon>Haloferacaceae</taxon>
        <taxon>Halobium</taxon>
    </lineage>
</organism>
<dbReference type="PANTHER" id="PTHR18968:SF167">
    <property type="entry name" value="ACETOLACTATE SYNTHASE LARGE SUBUNIT ILVB2-RELATED"/>
    <property type="match status" value="1"/>
</dbReference>
<feature type="non-terminal residue" evidence="4">
    <location>
        <position position="1"/>
    </location>
</feature>
<dbReference type="PANTHER" id="PTHR18968">
    <property type="entry name" value="THIAMINE PYROPHOSPHATE ENZYMES"/>
    <property type="match status" value="1"/>
</dbReference>
<sequence length="213" mass="22760">GATETSEASEPGDTPESGDGSETDSARMHPRELMAALDEALPEDRLVVSDSGQATGWVINGITVRRPEDYVWPMEFGTIGLAHPFAQGAAHADDDRLIVAFCGDAGFLMSLQELDTAVRRDLPLLVVVVDDEALGAEYQQLITKNEHEAAAAIPTPDFASIAEGFGAEGYTVSSTDDLESVADRIGRNADGPVVLDCEVDREARHPFFDRGGE</sequence>
<dbReference type="GO" id="GO:0006082">
    <property type="term" value="P:organic acid metabolic process"/>
    <property type="evidence" value="ECO:0007669"/>
    <property type="project" value="UniProtKB-ARBA"/>
</dbReference>
<comment type="caution">
    <text evidence="4">The sequence shown here is derived from an EMBL/GenBank/DDBJ whole genome shotgun (WGS) entry which is preliminary data.</text>
</comment>
<protein>
    <submittedName>
        <fullName evidence="4">Thiamine pyrophosphate-dependent enzyme</fullName>
    </submittedName>
</protein>